<dbReference type="RefSeq" id="WP_101817826.1">
    <property type="nucleotide sequence ID" value="NZ_PJZF01000020.1"/>
</dbReference>
<reference evidence="1 2" key="1">
    <citation type="submission" date="2017-12" db="EMBL/GenBank/DDBJ databases">
        <title>Characterization of six clinical isolates of Enterochimera gen. nov., a novel genus of the Yersiniaciae family and the three species Enterochimera arupensis sp. nov., Enterochimera coloradensis sp. nov, and Enterochimera californica sp. nov.</title>
        <authorList>
            <person name="Rossi A."/>
            <person name="Fisher M."/>
        </authorList>
    </citation>
    <scope>NUCLEOTIDE SEQUENCE [LARGE SCALE GENOMIC DNA]</scope>
    <source>
        <strain evidence="2">2015-Iso6</strain>
    </source>
</reference>
<name>A0A2N5DYA7_9GAMM</name>
<evidence type="ECO:0008006" key="3">
    <source>
        <dbReference type="Google" id="ProtNLM"/>
    </source>
</evidence>
<evidence type="ECO:0000313" key="2">
    <source>
        <dbReference type="Proteomes" id="UP000234240"/>
    </source>
</evidence>
<proteinExistence type="predicted"/>
<protein>
    <recommendedName>
        <fullName evidence="3">DUF943 domain-containing protein</fullName>
    </recommendedName>
</protein>
<gene>
    <name evidence="1" type="ORF">CYR55_18425</name>
</gene>
<evidence type="ECO:0000313" key="1">
    <source>
        <dbReference type="EMBL" id="PLR32563.1"/>
    </source>
</evidence>
<accession>A0A2N5DYA7</accession>
<dbReference type="AlphaFoldDB" id="A0A2N5DYA7"/>
<comment type="caution">
    <text evidence="1">The sequence shown here is derived from an EMBL/GenBank/DDBJ whole genome shotgun (WGS) entry which is preliminary data.</text>
</comment>
<dbReference type="EMBL" id="PJZF01000020">
    <property type="protein sequence ID" value="PLR32563.1"/>
    <property type="molecule type" value="Genomic_DNA"/>
</dbReference>
<dbReference type="OrthoDB" id="6521020at2"/>
<organism evidence="1 2">
    <name type="scientific">Chimaeribacter californicus</name>
    <dbReference type="NCBI Taxonomy" id="2060067"/>
    <lineage>
        <taxon>Bacteria</taxon>
        <taxon>Pseudomonadati</taxon>
        <taxon>Pseudomonadota</taxon>
        <taxon>Gammaproteobacteria</taxon>
        <taxon>Enterobacterales</taxon>
        <taxon>Yersiniaceae</taxon>
        <taxon>Chimaeribacter</taxon>
    </lineage>
</organism>
<keyword evidence="2" id="KW-1185">Reference proteome</keyword>
<dbReference type="Pfam" id="PF06092">
    <property type="entry name" value="DUF943"/>
    <property type="match status" value="1"/>
</dbReference>
<dbReference type="Proteomes" id="UP000234240">
    <property type="component" value="Unassembled WGS sequence"/>
</dbReference>
<sequence>MFKQKIILILLLLTSLYGVWWLLAPVKIIGVHHGMAHNYILVKNFPITDQKKISWWKKNNQEIKRKYKIPTPNPSNKFTIVIWDIGSGYKEMPETDQNSDLLCFADIKKKNCVEKPGLLMKIYRLPYQSKIFYEMNDGSLYDQPAETSETRHIK</sequence>
<dbReference type="InterPro" id="IPR010351">
    <property type="entry name" value="DUF943"/>
</dbReference>